<dbReference type="Pfam" id="PF01783">
    <property type="entry name" value="Ribosomal_L32p"/>
    <property type="match status" value="1"/>
</dbReference>
<evidence type="ECO:0000313" key="8">
    <source>
        <dbReference type="Proteomes" id="UP000185678"/>
    </source>
</evidence>
<keyword evidence="8" id="KW-1185">Reference proteome</keyword>
<feature type="region of interest" description="Disordered" evidence="6">
    <location>
        <begin position="1"/>
        <end position="24"/>
    </location>
</feature>
<dbReference type="OrthoDB" id="9801927at2"/>
<dbReference type="PANTHER" id="PTHR35534:SF1">
    <property type="entry name" value="LARGE RIBOSOMAL SUBUNIT PROTEIN BL32"/>
    <property type="match status" value="1"/>
</dbReference>
<keyword evidence="2 5" id="KW-0689">Ribosomal protein</keyword>
<keyword evidence="3 5" id="KW-0687">Ribonucleoprotein</keyword>
<dbReference type="InterPro" id="IPR002677">
    <property type="entry name" value="Ribosomal_bL32"/>
</dbReference>
<dbReference type="PANTHER" id="PTHR35534">
    <property type="entry name" value="50S RIBOSOMAL PROTEIN L32"/>
    <property type="match status" value="1"/>
</dbReference>
<evidence type="ECO:0000256" key="4">
    <source>
        <dbReference type="ARBA" id="ARBA00035178"/>
    </source>
</evidence>
<dbReference type="InterPro" id="IPR044957">
    <property type="entry name" value="Ribosomal_bL32_bact"/>
</dbReference>
<evidence type="ECO:0000313" key="7">
    <source>
        <dbReference type="EMBL" id="SIS39139.1"/>
    </source>
</evidence>
<comment type="similarity">
    <text evidence="1 5">Belongs to the bacterial ribosomal protein bL32 family.</text>
</comment>
<evidence type="ECO:0000256" key="2">
    <source>
        <dbReference type="ARBA" id="ARBA00022980"/>
    </source>
</evidence>
<dbReference type="AlphaFoldDB" id="A0A1N7IPX9"/>
<dbReference type="GO" id="GO:0003735">
    <property type="term" value="F:structural constituent of ribosome"/>
    <property type="evidence" value="ECO:0007669"/>
    <property type="project" value="InterPro"/>
</dbReference>
<evidence type="ECO:0000256" key="1">
    <source>
        <dbReference type="ARBA" id="ARBA00008560"/>
    </source>
</evidence>
<dbReference type="GO" id="GO:0015934">
    <property type="term" value="C:large ribosomal subunit"/>
    <property type="evidence" value="ECO:0007669"/>
    <property type="project" value="InterPro"/>
</dbReference>
<feature type="compositionally biased region" description="Basic residues" evidence="6">
    <location>
        <begin position="1"/>
        <end position="20"/>
    </location>
</feature>
<dbReference type="NCBIfam" id="TIGR01031">
    <property type="entry name" value="rpmF_bact"/>
    <property type="match status" value="1"/>
</dbReference>
<dbReference type="InterPro" id="IPR011332">
    <property type="entry name" value="Ribosomal_zn-bd"/>
</dbReference>
<evidence type="ECO:0000256" key="3">
    <source>
        <dbReference type="ARBA" id="ARBA00023274"/>
    </source>
</evidence>
<reference evidence="7 8" key="1">
    <citation type="submission" date="2017-01" db="EMBL/GenBank/DDBJ databases">
        <authorList>
            <person name="Mah S.A."/>
            <person name="Swanson W.J."/>
            <person name="Moy G.W."/>
            <person name="Vacquier V.D."/>
        </authorList>
    </citation>
    <scope>NUCLEOTIDE SEQUENCE [LARGE SCALE GENOMIC DNA]</scope>
    <source>
        <strain evidence="7 8">DSM 11589</strain>
    </source>
</reference>
<organism evidence="7 8">
    <name type="scientific">Insolitispirillum peregrinum</name>
    <dbReference type="NCBI Taxonomy" id="80876"/>
    <lineage>
        <taxon>Bacteria</taxon>
        <taxon>Pseudomonadati</taxon>
        <taxon>Pseudomonadota</taxon>
        <taxon>Alphaproteobacteria</taxon>
        <taxon>Rhodospirillales</taxon>
        <taxon>Novispirillaceae</taxon>
        <taxon>Insolitispirillum</taxon>
    </lineage>
</organism>
<dbReference type="EMBL" id="FTOA01000001">
    <property type="protein sequence ID" value="SIS39139.1"/>
    <property type="molecule type" value="Genomic_DNA"/>
</dbReference>
<dbReference type="RefSeq" id="WP_076398492.1">
    <property type="nucleotide sequence ID" value="NZ_FTOA01000001.1"/>
</dbReference>
<sequence>MAVPKKKVSKSRRDMRRSHHAVSAGAHAECKNCGELKRPHHVCPSCGHYDGREVVAAEAV</sequence>
<evidence type="ECO:0000256" key="5">
    <source>
        <dbReference type="HAMAP-Rule" id="MF_00340"/>
    </source>
</evidence>
<name>A0A1N7IPX9_9PROT</name>
<accession>A0A1N7IPX9</accession>
<dbReference type="Gene3D" id="1.20.5.640">
    <property type="entry name" value="Single helix bin"/>
    <property type="match status" value="1"/>
</dbReference>
<dbReference type="GO" id="GO:0006412">
    <property type="term" value="P:translation"/>
    <property type="evidence" value="ECO:0007669"/>
    <property type="project" value="UniProtKB-UniRule"/>
</dbReference>
<evidence type="ECO:0000256" key="6">
    <source>
        <dbReference type="SAM" id="MobiDB-lite"/>
    </source>
</evidence>
<dbReference type="STRING" id="80876.SAMN05421779_101458"/>
<gene>
    <name evidence="5" type="primary">rpmF</name>
    <name evidence="7" type="ORF">SAMN05421779_101458</name>
</gene>
<protein>
    <recommendedName>
        <fullName evidence="4 5">Large ribosomal subunit protein bL32</fullName>
    </recommendedName>
</protein>
<dbReference type="SUPFAM" id="SSF57829">
    <property type="entry name" value="Zn-binding ribosomal proteins"/>
    <property type="match status" value="1"/>
</dbReference>
<proteinExistence type="inferred from homology"/>
<dbReference type="HAMAP" id="MF_00340">
    <property type="entry name" value="Ribosomal_bL32"/>
    <property type="match status" value="1"/>
</dbReference>
<dbReference type="Proteomes" id="UP000185678">
    <property type="component" value="Unassembled WGS sequence"/>
</dbReference>